<comment type="catalytic activity">
    <reaction evidence="5">
        <text>L-lysyl-[protein] + 2-oxoglutarate + O2 = 4-hydroxy-L-lysyl-[protein] + succinate + CO2</text>
        <dbReference type="Rhea" id="RHEA:57156"/>
        <dbReference type="Rhea" id="RHEA-COMP:9752"/>
        <dbReference type="Rhea" id="RHEA-COMP:15084"/>
        <dbReference type="ChEBI" id="CHEBI:15379"/>
        <dbReference type="ChEBI" id="CHEBI:16526"/>
        <dbReference type="ChEBI" id="CHEBI:16810"/>
        <dbReference type="ChEBI" id="CHEBI:29969"/>
        <dbReference type="ChEBI" id="CHEBI:30031"/>
        <dbReference type="ChEBI" id="CHEBI:141495"/>
    </reaction>
</comment>
<dbReference type="GO" id="GO:0045905">
    <property type="term" value="P:positive regulation of translational termination"/>
    <property type="evidence" value="ECO:0007669"/>
    <property type="project" value="TreeGrafter"/>
</dbReference>
<dbReference type="GO" id="GO:0043565">
    <property type="term" value="F:sequence-specific DNA binding"/>
    <property type="evidence" value="ECO:0007669"/>
    <property type="project" value="TreeGrafter"/>
</dbReference>
<feature type="compositionally biased region" description="Low complexity" evidence="8">
    <location>
        <begin position="938"/>
        <end position="950"/>
    </location>
</feature>
<evidence type="ECO:0000256" key="5">
    <source>
        <dbReference type="ARBA" id="ARBA00047762"/>
    </source>
</evidence>
<feature type="region of interest" description="Disordered" evidence="8">
    <location>
        <begin position="1152"/>
        <end position="1216"/>
    </location>
</feature>
<dbReference type="Pfam" id="PF02373">
    <property type="entry name" value="JmjC"/>
    <property type="match status" value="1"/>
</dbReference>
<evidence type="ECO:0000256" key="4">
    <source>
        <dbReference type="ARBA" id="ARBA00038068"/>
    </source>
</evidence>
<evidence type="ECO:0000256" key="8">
    <source>
        <dbReference type="SAM" id="MobiDB-lite"/>
    </source>
</evidence>
<comment type="similarity">
    <text evidence="4">Belongs to the JMJD6 family.</text>
</comment>
<proteinExistence type="inferred from homology"/>
<sequence length="1216" mass="133417">MEEIEIGSSKPTVPVCGHSSEEIERIDAENLTYADFFTRYLQPNRAVIITSIANDWECFNRWINRTSVPPRLDVKYLKETLSNVPVPVADCEKQYYNSHEKGELQLHDFLENWASIDDESAPNEKTASRNRYYLKDWHLRSTVPGYDFYQTPPFFASDWLNEYLVEKGTDDYRFVYMGPKGTWTGFHADVFGSYSWSVNVFGQKLWYLLPAGEEQKLWDTLRNLPFMVNEKSLHKAEVKYYTILQQPGEAIFVPSGWYHQVLNVEDAISVNHNWFNGCNVEHIWRNLRDALQDVRREIDDCRDMDNFEDHCQLMLKASFGMDFLDFLTIIFYICDKRLASHHHHHHLHESSASGATLKGGNAATASSTATMTTVVMDSKHATSTLMGGGSPQQPTTKEATMAAGNAANVGKDKSPGSLKYDQLKARKQELEKRLNEKYSQLQQIKREEAQLIGMYPSDFSCGIGPAGSGENGIGGGAGGANGNGTAPTLRRKIGTSFKLPENLLNNKEDDINKLLLEKQIQQQISEASLRLANDSGQPKSHQHQHHQQQQQQHQMLQVQIPGGHYHVQHQQGNQQISPYSIHSGIIPSGSQSMTSAASAAMISQLSMLRHRARTDSFPGIATSYDTTSTGSGTGEQNIKISPLSASGSIVSGGSSINQLQQAAHGHHHPHHHHHQVGPGPARMNRLIQQQIGVNYSPPPPPGTLSTTPGYVLSPTGVGNGPQAFVYDAKVISRLQGNGGGIAGNNNILHSPQGVATATSSSSYGHLVNDQNYCPNQMVSTTPTGSGGGGGYDHGSHEAMTVPSSGGLGGYWMSLDNGEKVWCSVDSRQFSSLDRKQQGGVLGGSMKLSRTSTKLSDRTKSTGQFTTAVKSSSLGNFQEAIGKSSSLEGDEMISIQPDAISVTSGSSEHKKREKVWRETSLDSPVVKHKALPPVPPQSGPGQMSPSSTGSGHLQQSPNAAVPQSPPYMQPALANHASINEHHYHHSQQQQQSRLEHPPPPPAPLVPPAHPQHLDLLPQSYAQQLSDRGVAHLSPTASHHRMGPPDGHYYPHRGQLSSRHPDLLISPTLSQSSSQTLTSPTATAVVQALPVVGGLEDNGSISPTPSMPGGTAVPSDIQMESPKNMTVVQQGKIMPYKEVTKPFEMSDFYKYSTKYRQKQQQQQQQQHHTHIQQPQQDDCNPKENDVEPNGSSTGDGIHKGIYQPPNRSICQPIVNNYN</sequence>
<dbReference type="VEuPathDB" id="VectorBase:AATE016292"/>
<feature type="region of interest" description="Disordered" evidence="8">
    <location>
        <begin position="836"/>
        <end position="859"/>
    </location>
</feature>
<dbReference type="PANTHER" id="PTHR12480">
    <property type="entry name" value="ARGININE DEMETHYLASE AND LYSYL-HYDROXYLASE JMJD"/>
    <property type="match status" value="1"/>
</dbReference>
<dbReference type="GO" id="GO:0016706">
    <property type="term" value="F:2-oxoglutarate-dependent dioxygenase activity"/>
    <property type="evidence" value="ECO:0007669"/>
    <property type="project" value="TreeGrafter"/>
</dbReference>
<feature type="compositionally biased region" description="Low complexity" evidence="8">
    <location>
        <begin position="1064"/>
        <end position="1075"/>
    </location>
</feature>
<dbReference type="SUPFAM" id="SSF51197">
    <property type="entry name" value="Clavaminate synthase-like"/>
    <property type="match status" value="1"/>
</dbReference>
<dbReference type="PANTHER" id="PTHR12480:SF6">
    <property type="entry name" value="2-OXOGLUTARATE AND IRON-DEPENDENT OXYGENASE JMJD4"/>
    <property type="match status" value="1"/>
</dbReference>
<dbReference type="GO" id="GO:0005634">
    <property type="term" value="C:nucleus"/>
    <property type="evidence" value="ECO:0007669"/>
    <property type="project" value="TreeGrafter"/>
</dbReference>
<dbReference type="InterPro" id="IPR021774">
    <property type="entry name" value="CUPID"/>
</dbReference>
<comment type="subcellular location">
    <subcellularLocation>
        <location evidence="1">Cytoplasm</location>
    </subcellularLocation>
</comment>
<dbReference type="GO" id="GO:0005737">
    <property type="term" value="C:cytoplasm"/>
    <property type="evidence" value="ECO:0007669"/>
    <property type="project" value="UniProtKB-SubCell"/>
</dbReference>
<reference evidence="10" key="1">
    <citation type="submission" date="2022-08" db="UniProtKB">
        <authorList>
            <consortium name="EnsemblMetazoa"/>
        </authorList>
    </citation>
    <scope>IDENTIFICATION</scope>
    <source>
        <strain evidence="10">EBRO</strain>
    </source>
</reference>
<dbReference type="InterPro" id="IPR050910">
    <property type="entry name" value="JMJD6_ArgDemeth/LysHydrox"/>
</dbReference>
<feature type="compositionally biased region" description="Low complexity" evidence="8">
    <location>
        <begin position="1156"/>
        <end position="1174"/>
    </location>
</feature>
<evidence type="ECO:0000256" key="3">
    <source>
        <dbReference type="ARBA" id="ARBA00023054"/>
    </source>
</evidence>
<feature type="domain" description="JmjC" evidence="9">
    <location>
        <begin position="140"/>
        <end position="291"/>
    </location>
</feature>
<feature type="region of interest" description="Disordered" evidence="8">
    <location>
        <begin position="981"/>
        <end position="1011"/>
    </location>
</feature>
<feature type="compositionally biased region" description="Polar residues" evidence="8">
    <location>
        <begin position="1203"/>
        <end position="1216"/>
    </location>
</feature>
<feature type="compositionally biased region" description="Basic and acidic residues" evidence="8">
    <location>
        <begin position="906"/>
        <end position="919"/>
    </location>
</feature>
<feature type="region of interest" description="Disordered" evidence="8">
    <location>
        <begin position="1032"/>
        <end position="1075"/>
    </location>
</feature>
<feature type="region of interest" description="Disordered" evidence="8">
    <location>
        <begin position="897"/>
        <end position="969"/>
    </location>
</feature>
<dbReference type="PROSITE" id="PS51184">
    <property type="entry name" value="JMJC"/>
    <property type="match status" value="1"/>
</dbReference>
<evidence type="ECO:0000256" key="6">
    <source>
        <dbReference type="ARBA" id="ARBA00082904"/>
    </source>
</evidence>
<name>A0A182JDY8_ANOAO</name>
<evidence type="ECO:0000256" key="2">
    <source>
        <dbReference type="ARBA" id="ARBA00022490"/>
    </source>
</evidence>
<protein>
    <recommendedName>
        <fullName evidence="6">Jumonji domain-containing protein 4</fullName>
    </recommendedName>
</protein>
<evidence type="ECO:0000256" key="7">
    <source>
        <dbReference type="SAM" id="Coils"/>
    </source>
</evidence>
<feature type="compositionally biased region" description="Pro residues" evidence="8">
    <location>
        <begin position="996"/>
        <end position="1008"/>
    </location>
</feature>
<dbReference type="EnsemblMetazoa" id="AATE016292-RA">
    <property type="protein sequence ID" value="AATE016292-PA.1"/>
    <property type="gene ID" value="AATE016292"/>
</dbReference>
<dbReference type="SMART" id="SM00558">
    <property type="entry name" value="JmjC"/>
    <property type="match status" value="1"/>
</dbReference>
<accession>A0A182JDY8</accession>
<dbReference type="InterPro" id="IPR003347">
    <property type="entry name" value="JmjC_dom"/>
</dbReference>
<evidence type="ECO:0000256" key="1">
    <source>
        <dbReference type="ARBA" id="ARBA00004496"/>
    </source>
</evidence>
<evidence type="ECO:0000259" key="9">
    <source>
        <dbReference type="PROSITE" id="PS51184"/>
    </source>
</evidence>
<feature type="coiled-coil region" evidence="7">
    <location>
        <begin position="420"/>
        <end position="447"/>
    </location>
</feature>
<dbReference type="STRING" id="41427.A0A182JDY8"/>
<evidence type="ECO:0000313" key="10">
    <source>
        <dbReference type="EnsemblMetazoa" id="AATE016292-PA.1"/>
    </source>
</evidence>
<dbReference type="AlphaFoldDB" id="A0A182JDY8"/>
<dbReference type="Pfam" id="PF11819">
    <property type="entry name" value="CUPID"/>
    <property type="match status" value="1"/>
</dbReference>
<organism evidence="10">
    <name type="scientific">Anopheles atroparvus</name>
    <name type="common">European mosquito</name>
    <dbReference type="NCBI Taxonomy" id="41427"/>
    <lineage>
        <taxon>Eukaryota</taxon>
        <taxon>Metazoa</taxon>
        <taxon>Ecdysozoa</taxon>
        <taxon>Arthropoda</taxon>
        <taxon>Hexapoda</taxon>
        <taxon>Insecta</taxon>
        <taxon>Pterygota</taxon>
        <taxon>Neoptera</taxon>
        <taxon>Endopterygota</taxon>
        <taxon>Diptera</taxon>
        <taxon>Nematocera</taxon>
        <taxon>Culicoidea</taxon>
        <taxon>Culicidae</taxon>
        <taxon>Anophelinae</taxon>
        <taxon>Anopheles</taxon>
    </lineage>
</organism>
<dbReference type="Gene3D" id="2.60.120.650">
    <property type="entry name" value="Cupin"/>
    <property type="match status" value="1"/>
</dbReference>
<keyword evidence="3 7" id="KW-0175">Coiled coil</keyword>
<keyword evidence="2" id="KW-0963">Cytoplasm</keyword>